<keyword evidence="5" id="KW-1185">Reference proteome</keyword>
<dbReference type="EMBL" id="CP087830">
    <property type="protein sequence ID" value="UZA03597.1"/>
    <property type="molecule type" value="Genomic_DNA"/>
</dbReference>
<name>A0AAX3ETE8_MORBO</name>
<dbReference type="Proteomes" id="UP001163632">
    <property type="component" value="Chromosome"/>
</dbReference>
<accession>A0AAX3ETE8</accession>
<dbReference type="Pfam" id="PF11153">
    <property type="entry name" value="DUF2931"/>
    <property type="match status" value="1"/>
</dbReference>
<dbReference type="Proteomes" id="UP001163283">
    <property type="component" value="Chromosome"/>
</dbReference>
<dbReference type="InterPro" id="IPR021326">
    <property type="entry name" value="DUF2931"/>
</dbReference>
<gene>
    <name evidence="2" type="ORF">LP092_02185</name>
    <name evidence="3" type="ORF">LP129_12390</name>
</gene>
<organism evidence="3 4">
    <name type="scientific">Moraxella bovis</name>
    <dbReference type="NCBI Taxonomy" id="476"/>
    <lineage>
        <taxon>Bacteria</taxon>
        <taxon>Pseudomonadati</taxon>
        <taxon>Pseudomonadota</taxon>
        <taxon>Gammaproteobacteria</taxon>
        <taxon>Moraxellales</taxon>
        <taxon>Moraxellaceae</taxon>
        <taxon>Moraxella</taxon>
    </lineage>
</organism>
<protein>
    <submittedName>
        <fullName evidence="3">DUF2931 family protein</fullName>
    </submittedName>
</protein>
<dbReference type="EMBL" id="CP087781">
    <property type="protein sequence ID" value="UZA51269.1"/>
    <property type="molecule type" value="Genomic_DNA"/>
</dbReference>
<evidence type="ECO:0000313" key="4">
    <source>
        <dbReference type="Proteomes" id="UP001163283"/>
    </source>
</evidence>
<dbReference type="AlphaFoldDB" id="A0AAX3ETE8"/>
<evidence type="ECO:0000313" key="5">
    <source>
        <dbReference type="Proteomes" id="UP001163632"/>
    </source>
</evidence>
<reference evidence="3 4" key="1">
    <citation type="journal article" date="2022" name="BMC Microbiol.">
        <title>Whole genome sequencing of Moraxella bovis strains from North America reveals two genotypes with different genetic determinants.</title>
        <authorList>
            <person name="Wynn E.L."/>
            <person name="Hille M.M."/>
            <person name="Loy J.D."/>
            <person name="Schuller G."/>
            <person name="Kuhn K.L."/>
            <person name="Dickey A.M."/>
            <person name="Bono J.L."/>
            <person name="Clawson M.L."/>
        </authorList>
    </citation>
    <scope>NUCLEOTIDE SEQUENCE [LARGE SCALE GENOMIC DNA]</scope>
    <source>
        <strain evidence="2">SAM102599</strain>
        <strain evidence="3 4">SAM57978</strain>
    </source>
</reference>
<dbReference type="RefSeq" id="WP_158079705.1">
    <property type="nucleotide sequence ID" value="NZ_CP030241.1"/>
</dbReference>
<feature type="region of interest" description="Disordered" evidence="1">
    <location>
        <begin position="1"/>
        <end position="20"/>
    </location>
</feature>
<evidence type="ECO:0000313" key="2">
    <source>
        <dbReference type="EMBL" id="UZA03597.1"/>
    </source>
</evidence>
<evidence type="ECO:0000313" key="3">
    <source>
        <dbReference type="EMBL" id="UZA51269.1"/>
    </source>
</evidence>
<proteinExistence type="predicted"/>
<sequence length="442" mass="51375">MSKATKSDLPTSPTGVPAQTDPYEYNWQLDVDSATLAYHRGGKKKGVGLGILYVESRNSPHLYSDFYDNKGNLVRKLMGAGGTHFTSPERWQLPAEMYITYYSELENQFYQLETDLPREAFKKAFDETFLDYFPVGWRIDDPAFGNAIELYVGPEGRVLVFVNNANNTSKRIVGRYQAKKIEGDYVLDVLDDGNRRYALDENGNYNKEFTREYFFNTDFERVKRDAPPYYEMFKVGKGMPIGSGKWMDDIQIKYPWRLEVIDPTGDWLGEYAVNYISREWDTVLRDRLPEQMHALKPVPSNIKTWVYDKPTGQRYFLEIDTYARIKDNGTRNGRYTIYKDPNVDYLRKRFEYFFSNRTLADNDKPVKSEDFATLKIILDNSGKMSEIYLEKNGVKLPLDGAYHYYLAPVQEDGYLPQEGFDEYITEPKVDLIDPELSSINQP</sequence>
<evidence type="ECO:0000256" key="1">
    <source>
        <dbReference type="SAM" id="MobiDB-lite"/>
    </source>
</evidence>